<proteinExistence type="predicted"/>
<dbReference type="AlphaFoldDB" id="A0AAW2WV08"/>
<accession>A0AAW2WV08</accession>
<evidence type="ECO:0000256" key="1">
    <source>
        <dbReference type="SAM" id="MobiDB-lite"/>
    </source>
</evidence>
<organism evidence="2">
    <name type="scientific">Sesamum latifolium</name>
    <dbReference type="NCBI Taxonomy" id="2727402"/>
    <lineage>
        <taxon>Eukaryota</taxon>
        <taxon>Viridiplantae</taxon>
        <taxon>Streptophyta</taxon>
        <taxon>Embryophyta</taxon>
        <taxon>Tracheophyta</taxon>
        <taxon>Spermatophyta</taxon>
        <taxon>Magnoliopsida</taxon>
        <taxon>eudicotyledons</taxon>
        <taxon>Gunneridae</taxon>
        <taxon>Pentapetalae</taxon>
        <taxon>asterids</taxon>
        <taxon>lamiids</taxon>
        <taxon>Lamiales</taxon>
        <taxon>Pedaliaceae</taxon>
        <taxon>Sesamum</taxon>
    </lineage>
</organism>
<evidence type="ECO:0000313" key="2">
    <source>
        <dbReference type="EMBL" id="KAL0443801.1"/>
    </source>
</evidence>
<reference evidence="2" key="1">
    <citation type="submission" date="2020-06" db="EMBL/GenBank/DDBJ databases">
        <authorList>
            <person name="Li T."/>
            <person name="Hu X."/>
            <person name="Zhang T."/>
            <person name="Song X."/>
            <person name="Zhang H."/>
            <person name="Dai N."/>
            <person name="Sheng W."/>
            <person name="Hou X."/>
            <person name="Wei L."/>
        </authorList>
    </citation>
    <scope>NUCLEOTIDE SEQUENCE</scope>
    <source>
        <strain evidence="2">KEN1</strain>
        <tissue evidence="2">Leaf</tissue>
    </source>
</reference>
<protein>
    <submittedName>
        <fullName evidence="2">Uncharacterized protein</fullName>
    </submittedName>
</protein>
<sequence>MPRPRPGVVEAGCLDQSRVEALRLDQRQVEARCLDQPRPGAGRGVPRPASPGRGDSPRPGLLPWLLCVYLCLLLREKILTSMMRLSRRLGTCPRVILILRNSDGF</sequence>
<dbReference type="EMBL" id="JACGWN010000007">
    <property type="protein sequence ID" value="KAL0443801.1"/>
    <property type="molecule type" value="Genomic_DNA"/>
</dbReference>
<feature type="region of interest" description="Disordered" evidence="1">
    <location>
        <begin position="33"/>
        <end position="61"/>
    </location>
</feature>
<feature type="compositionally biased region" description="Low complexity" evidence="1">
    <location>
        <begin position="37"/>
        <end position="54"/>
    </location>
</feature>
<reference evidence="2" key="2">
    <citation type="journal article" date="2024" name="Plant">
        <title>Genomic evolution and insights into agronomic trait innovations of Sesamum species.</title>
        <authorList>
            <person name="Miao H."/>
            <person name="Wang L."/>
            <person name="Qu L."/>
            <person name="Liu H."/>
            <person name="Sun Y."/>
            <person name="Le M."/>
            <person name="Wang Q."/>
            <person name="Wei S."/>
            <person name="Zheng Y."/>
            <person name="Lin W."/>
            <person name="Duan Y."/>
            <person name="Cao H."/>
            <person name="Xiong S."/>
            <person name="Wang X."/>
            <person name="Wei L."/>
            <person name="Li C."/>
            <person name="Ma Q."/>
            <person name="Ju M."/>
            <person name="Zhao R."/>
            <person name="Li G."/>
            <person name="Mu C."/>
            <person name="Tian Q."/>
            <person name="Mei H."/>
            <person name="Zhang T."/>
            <person name="Gao T."/>
            <person name="Zhang H."/>
        </authorList>
    </citation>
    <scope>NUCLEOTIDE SEQUENCE</scope>
    <source>
        <strain evidence="2">KEN1</strain>
    </source>
</reference>
<comment type="caution">
    <text evidence="2">The sequence shown here is derived from an EMBL/GenBank/DDBJ whole genome shotgun (WGS) entry which is preliminary data.</text>
</comment>
<name>A0AAW2WV08_9LAMI</name>
<gene>
    <name evidence="2" type="ORF">Slati_2102800</name>
</gene>